<evidence type="ECO:0000259" key="2">
    <source>
        <dbReference type="Pfam" id="PF25917"/>
    </source>
</evidence>
<evidence type="ECO:0000313" key="4">
    <source>
        <dbReference type="Proteomes" id="UP000198977"/>
    </source>
</evidence>
<dbReference type="EMBL" id="FOMW01000001">
    <property type="protein sequence ID" value="SFD56294.1"/>
    <property type="molecule type" value="Genomic_DNA"/>
</dbReference>
<feature type="domain" description="Multidrug resistance protein MdtA-like barrel-sandwich hybrid" evidence="2">
    <location>
        <begin position="90"/>
        <end position="258"/>
    </location>
</feature>
<proteinExistence type="predicted"/>
<keyword evidence="1" id="KW-0175">Coiled coil</keyword>
<dbReference type="STRING" id="74348.SAMN04488523_101348"/>
<protein>
    <submittedName>
        <fullName evidence="3">HlyD family secretion protein</fullName>
    </submittedName>
</protein>
<dbReference type="GO" id="GO:1990281">
    <property type="term" value="C:efflux pump complex"/>
    <property type="evidence" value="ECO:0007669"/>
    <property type="project" value="TreeGrafter"/>
</dbReference>
<dbReference type="Gene3D" id="1.10.287.470">
    <property type="entry name" value="Helix hairpin bin"/>
    <property type="match status" value="1"/>
</dbReference>
<accession>A0A1I1TCE3</accession>
<dbReference type="Gene3D" id="2.40.420.20">
    <property type="match status" value="1"/>
</dbReference>
<reference evidence="3 4" key="1">
    <citation type="submission" date="2016-10" db="EMBL/GenBank/DDBJ databases">
        <authorList>
            <person name="de Groot N.N."/>
        </authorList>
    </citation>
    <scope>NUCLEOTIDE SEQUENCE [LARGE SCALE GENOMIC DNA]</scope>
    <source>
        <strain evidence="3 4">DSM 11443</strain>
    </source>
</reference>
<dbReference type="PROSITE" id="PS51257">
    <property type="entry name" value="PROKAR_LIPOPROTEIN"/>
    <property type="match status" value="1"/>
</dbReference>
<sequence>MRFLRQSMIGLFLAAATLGCLVFAVVIVQGAVRDRLADAPKAPPARERVFSVNVVQAEIENIDPVLETFGEVQSRRKLELRAAQAGRVTLLSDDFEDGGAVRAGQVLIELDPAEAQAAVDRALSDVADAKAEVDNAARGLELARDELTATQDQAEVRARAFERQRDLADRGVGTAAATETAELAASASRQAVVSRRQALAQAEARVDQATTSLARAQIARTEAERALADRTLTAPFNGTLSETNVVVGRLVTANERLAELLDPDNLEVSFRISTAQYARLLDAEGRLVPAQVTARLDVAGIDLSAAGVITRTSAAAGEGASGRLIFATLTAPVGFKPGDFVTVHVVEPTLEDVVRLPTSAYGTDGTVLVLDAEDRLQAVEVTLLRRQGDDVLVRGDLAGREVVQALSPLLGAGIAVKPLRPQQEPAQKPAEPEMVELTDERRARLIAFVEANRQMPQDAKARVLSVLENRQVPAQMVDRLESRMGG</sequence>
<evidence type="ECO:0000313" key="3">
    <source>
        <dbReference type="EMBL" id="SFD56294.1"/>
    </source>
</evidence>
<dbReference type="AlphaFoldDB" id="A0A1I1TCE3"/>
<dbReference type="GO" id="GO:0015562">
    <property type="term" value="F:efflux transmembrane transporter activity"/>
    <property type="evidence" value="ECO:0007669"/>
    <property type="project" value="TreeGrafter"/>
</dbReference>
<dbReference type="RefSeq" id="WP_093922078.1">
    <property type="nucleotide sequence ID" value="NZ_FOMW01000001.1"/>
</dbReference>
<dbReference type="Gene3D" id="2.40.30.170">
    <property type="match status" value="1"/>
</dbReference>
<dbReference type="SUPFAM" id="SSF111369">
    <property type="entry name" value="HlyD-like secretion proteins"/>
    <property type="match status" value="2"/>
</dbReference>
<dbReference type="OrthoDB" id="7626141at2"/>
<dbReference type="Pfam" id="PF25917">
    <property type="entry name" value="BSH_RND"/>
    <property type="match status" value="1"/>
</dbReference>
<dbReference type="InterPro" id="IPR058625">
    <property type="entry name" value="MdtA-like_BSH"/>
</dbReference>
<name>A0A1I1TCE3_9RHOB</name>
<dbReference type="Gene3D" id="2.40.50.100">
    <property type="match status" value="1"/>
</dbReference>
<keyword evidence="4" id="KW-1185">Reference proteome</keyword>
<gene>
    <name evidence="3" type="ORF">SAMN04488523_101348</name>
</gene>
<dbReference type="Proteomes" id="UP000198977">
    <property type="component" value="Unassembled WGS sequence"/>
</dbReference>
<feature type="coiled-coil region" evidence="1">
    <location>
        <begin position="126"/>
        <end position="164"/>
    </location>
</feature>
<organism evidence="3 4">
    <name type="scientific">Sulfitobacter brevis</name>
    <dbReference type="NCBI Taxonomy" id="74348"/>
    <lineage>
        <taxon>Bacteria</taxon>
        <taxon>Pseudomonadati</taxon>
        <taxon>Pseudomonadota</taxon>
        <taxon>Alphaproteobacteria</taxon>
        <taxon>Rhodobacterales</taxon>
        <taxon>Roseobacteraceae</taxon>
        <taxon>Sulfitobacter</taxon>
    </lineage>
</organism>
<evidence type="ECO:0000256" key="1">
    <source>
        <dbReference type="SAM" id="Coils"/>
    </source>
</evidence>
<dbReference type="PANTHER" id="PTHR30469">
    <property type="entry name" value="MULTIDRUG RESISTANCE PROTEIN MDTA"/>
    <property type="match status" value="1"/>
</dbReference>